<gene>
    <name evidence="6" type="ORF">GGR27_002236</name>
</gene>
<dbReference type="Pfam" id="PF14312">
    <property type="entry name" value="FG-GAP_2"/>
    <property type="match status" value="1"/>
</dbReference>
<keyword evidence="2" id="KW-0677">Repeat</keyword>
<keyword evidence="3" id="KW-0325">Glycoprotein</keyword>
<evidence type="ECO:0000313" key="6">
    <source>
        <dbReference type="EMBL" id="NJC26726.1"/>
    </source>
</evidence>
<dbReference type="SUPFAM" id="SSF50965">
    <property type="entry name" value="Galactose oxidase, central domain"/>
    <property type="match status" value="1"/>
</dbReference>
<evidence type="ECO:0000256" key="4">
    <source>
        <dbReference type="SAM" id="SignalP"/>
    </source>
</evidence>
<dbReference type="Proteomes" id="UP000770785">
    <property type="component" value="Unassembled WGS sequence"/>
</dbReference>
<keyword evidence="1 4" id="KW-0732">Signal</keyword>
<dbReference type="EMBL" id="JAATJH010000003">
    <property type="protein sequence ID" value="NJC26726.1"/>
    <property type="molecule type" value="Genomic_DNA"/>
</dbReference>
<sequence>MRLILLLLLLPCALFGQVQVGMPFGGDDAGLQAGRSVSISADGTRVAVGKRGELQSTDEEGNVTSNGDIGQVEIFDYDVVTGWTQTVVFSGTLQGQAFGESVSLSADGTRVAIGARLSDSNGDDSGSVQIFGQDTDGSWVRLGDPIDGRVAGDRSGASVSLSATGGRIAIGSPRNGTGAFVQAGLAKVYQYGEVAQSWVQVGGDIRGASSDDRAGTSVSLSADGSRVAVGAPRSNLAGGFGNVQIFESQGTNNPWTQVGQTIDGTEETDLFGFSVSLAADGSRVAIGAPYPTVNTTDNGKVEVYNFATGTPDSWTQFGSDIIGEGPGDRFGASVSLSSPSGDFLAVGGRRNDGNGTDAGHARVYESVEGAAFAQIGNDIDGEAENNQFGWSVSLSANGGFLAVGSPFDASNTPAGGNVRVFEINAQAMPIELVTFTATPSKKSTSLSWLTASEEGNEYFDLEHSANGSEWAEIGRVMSKGSSNFDQSYEFEHRQPVTGINYYRLKQTDFDGTYTRSEVITANFGQLSDQVLVYPNPSPKGLVNVSLSSTLEATSMQLISMEGRVLRTLPGNARNIDLAGFQAGTYILQIDTPAGSLHERLIVR</sequence>
<evidence type="ECO:0000256" key="2">
    <source>
        <dbReference type="ARBA" id="ARBA00022737"/>
    </source>
</evidence>
<evidence type="ECO:0000313" key="7">
    <source>
        <dbReference type="Proteomes" id="UP000770785"/>
    </source>
</evidence>
<dbReference type="InterPro" id="IPR013517">
    <property type="entry name" value="FG-GAP"/>
</dbReference>
<protein>
    <recommendedName>
        <fullName evidence="5">Secretion system C-terminal sorting domain-containing protein</fullName>
    </recommendedName>
</protein>
<dbReference type="NCBIfam" id="TIGR04183">
    <property type="entry name" value="Por_Secre_tail"/>
    <property type="match status" value="1"/>
</dbReference>
<organism evidence="6 7">
    <name type="scientific">Neolewinella antarctica</name>
    <dbReference type="NCBI Taxonomy" id="442734"/>
    <lineage>
        <taxon>Bacteria</taxon>
        <taxon>Pseudomonadati</taxon>
        <taxon>Bacteroidota</taxon>
        <taxon>Saprospiria</taxon>
        <taxon>Saprospirales</taxon>
        <taxon>Lewinellaceae</taxon>
        <taxon>Neolewinella</taxon>
    </lineage>
</organism>
<dbReference type="Gene3D" id="2.130.10.130">
    <property type="entry name" value="Integrin alpha, N-terminal"/>
    <property type="match status" value="2"/>
</dbReference>
<dbReference type="SMART" id="SM00191">
    <property type="entry name" value="Int_alpha"/>
    <property type="match status" value="4"/>
</dbReference>
<reference evidence="6 7" key="1">
    <citation type="submission" date="2020-03" db="EMBL/GenBank/DDBJ databases">
        <title>Genomic Encyclopedia of Type Strains, Phase IV (KMG-IV): sequencing the most valuable type-strain genomes for metagenomic binning, comparative biology and taxonomic classification.</title>
        <authorList>
            <person name="Goeker M."/>
        </authorList>
    </citation>
    <scope>NUCLEOTIDE SEQUENCE [LARGE SCALE GENOMIC DNA]</scope>
    <source>
        <strain evidence="6 7">DSM 105096</strain>
    </source>
</reference>
<dbReference type="InterPro" id="IPR028994">
    <property type="entry name" value="Integrin_alpha_N"/>
</dbReference>
<accession>A0ABX0XBS0</accession>
<dbReference type="RefSeq" id="WP_168037491.1">
    <property type="nucleotide sequence ID" value="NZ_JAATJH010000003.1"/>
</dbReference>
<comment type="caution">
    <text evidence="6">The sequence shown here is derived from an EMBL/GenBank/DDBJ whole genome shotgun (WGS) entry which is preliminary data.</text>
</comment>
<evidence type="ECO:0000259" key="5">
    <source>
        <dbReference type="Pfam" id="PF18962"/>
    </source>
</evidence>
<dbReference type="InterPro" id="IPR013519">
    <property type="entry name" value="Int_alpha_beta-p"/>
</dbReference>
<dbReference type="Pfam" id="PF18962">
    <property type="entry name" value="Por_Secre_tail"/>
    <property type="match status" value="1"/>
</dbReference>
<feature type="domain" description="Secretion system C-terminal sorting" evidence="5">
    <location>
        <begin position="532"/>
        <end position="602"/>
    </location>
</feature>
<dbReference type="InterPro" id="IPR011043">
    <property type="entry name" value="Gal_Oxase/kelch_b-propeller"/>
</dbReference>
<dbReference type="PANTHER" id="PTHR36220:SF1">
    <property type="entry name" value="GAMMA TUBULIN COMPLEX COMPONENT C-TERMINAL DOMAIN-CONTAINING PROTEIN"/>
    <property type="match status" value="1"/>
</dbReference>
<dbReference type="PANTHER" id="PTHR36220">
    <property type="entry name" value="UNNAMED PRODUCT"/>
    <property type="match status" value="1"/>
</dbReference>
<name>A0ABX0XBS0_9BACT</name>
<keyword evidence="7" id="KW-1185">Reference proteome</keyword>
<feature type="signal peptide" evidence="4">
    <location>
        <begin position="1"/>
        <end position="20"/>
    </location>
</feature>
<feature type="chain" id="PRO_5047150619" description="Secretion system C-terminal sorting domain-containing protein" evidence="4">
    <location>
        <begin position="21"/>
        <end position="603"/>
    </location>
</feature>
<proteinExistence type="predicted"/>
<evidence type="ECO:0000256" key="1">
    <source>
        <dbReference type="ARBA" id="ARBA00022729"/>
    </source>
</evidence>
<evidence type="ECO:0000256" key="3">
    <source>
        <dbReference type="ARBA" id="ARBA00023180"/>
    </source>
</evidence>
<dbReference type="InterPro" id="IPR026444">
    <property type="entry name" value="Secre_tail"/>
</dbReference>